<dbReference type="Proteomes" id="UP000079169">
    <property type="component" value="Unplaced"/>
</dbReference>
<dbReference type="InterPro" id="IPR018586">
    <property type="entry name" value="Brinker_DNA-bd"/>
</dbReference>
<keyword evidence="2" id="KW-1185">Reference proteome</keyword>
<dbReference type="GeneID" id="103507792"/>
<accession>A0A1S3CYM5</accession>
<reference evidence="3" key="1">
    <citation type="submission" date="2025-08" db="UniProtKB">
        <authorList>
            <consortium name="RefSeq"/>
        </authorList>
    </citation>
    <scope>IDENTIFICATION</scope>
</reference>
<dbReference type="AlphaFoldDB" id="A0A1S3CYM5"/>
<protein>
    <submittedName>
        <fullName evidence="3">Uncharacterized protein LOC103507792</fullName>
    </submittedName>
</protein>
<gene>
    <name evidence="3" type="primary">LOC103507792</name>
</gene>
<dbReference type="Gene3D" id="1.10.10.60">
    <property type="entry name" value="Homeodomain-like"/>
    <property type="match status" value="1"/>
</dbReference>
<evidence type="ECO:0000313" key="2">
    <source>
        <dbReference type="Proteomes" id="UP000079169"/>
    </source>
</evidence>
<dbReference type="Pfam" id="PF09607">
    <property type="entry name" value="BrkDBD"/>
    <property type="match status" value="1"/>
</dbReference>
<dbReference type="RefSeq" id="XP_008470522.1">
    <property type="nucleotide sequence ID" value="XM_008472300.3"/>
</dbReference>
<dbReference type="KEGG" id="dci:103507792"/>
<dbReference type="STRING" id="121845.A0A1S3CYM5"/>
<dbReference type="PaxDb" id="121845-A0A1S3CYM5"/>
<name>A0A1S3CYM5_DIACI</name>
<proteinExistence type="predicted"/>
<sequence length="267" mass="30440">MVMAHGIKQQMWEDNFIKTANNTVKIKAKKTLVKAMKPNSGTRRIFSPQFKLQVLDSYRQDSDCQGNQRATARKYGIHRRQIQKWLQMETSLRCTVKANNNNNNNNNVIVSDSPVSVLNISSSGSTRQCGDITRGGETNTNMADSCDVSEEEYVNVDEITDSEDSEEALDLSIKLKLNQRDLNEFSNRGACTVDDFALKNSPPSYPLYPLPPCCYLYSWNYGLPSPPTSASILVEKPQPRRQHLPLDFTNYLYDRPDSFHLYRIHSF</sequence>
<feature type="domain" description="Brinker DNA-binding" evidence="1">
    <location>
        <begin position="41"/>
        <end position="96"/>
    </location>
</feature>
<evidence type="ECO:0000313" key="3">
    <source>
        <dbReference type="RefSeq" id="XP_008470522.1"/>
    </source>
</evidence>
<evidence type="ECO:0000259" key="1">
    <source>
        <dbReference type="Pfam" id="PF09607"/>
    </source>
</evidence>
<organism evidence="2 3">
    <name type="scientific">Diaphorina citri</name>
    <name type="common">Asian citrus psyllid</name>
    <dbReference type="NCBI Taxonomy" id="121845"/>
    <lineage>
        <taxon>Eukaryota</taxon>
        <taxon>Metazoa</taxon>
        <taxon>Ecdysozoa</taxon>
        <taxon>Arthropoda</taxon>
        <taxon>Hexapoda</taxon>
        <taxon>Insecta</taxon>
        <taxon>Pterygota</taxon>
        <taxon>Neoptera</taxon>
        <taxon>Paraneoptera</taxon>
        <taxon>Hemiptera</taxon>
        <taxon>Sternorrhyncha</taxon>
        <taxon>Psylloidea</taxon>
        <taxon>Psyllidae</taxon>
        <taxon>Diaphorininae</taxon>
        <taxon>Diaphorina</taxon>
    </lineage>
</organism>